<dbReference type="SUPFAM" id="SSF53067">
    <property type="entry name" value="Actin-like ATPase domain"/>
    <property type="match status" value="1"/>
</dbReference>
<dbReference type="InterPro" id="IPR000600">
    <property type="entry name" value="ROK"/>
</dbReference>
<gene>
    <name evidence="3" type="ORF">ACFOKF_19250</name>
</gene>
<dbReference type="Pfam" id="PF00480">
    <property type="entry name" value="ROK"/>
    <property type="match status" value="1"/>
</dbReference>
<protein>
    <submittedName>
        <fullName evidence="3">ROK family protein</fullName>
    </submittedName>
</protein>
<proteinExistence type="inferred from homology"/>
<dbReference type="CDD" id="cd24073">
    <property type="entry name" value="ASKHA_ATPase_ROK_CYANR"/>
    <property type="match status" value="1"/>
</dbReference>
<dbReference type="PANTHER" id="PTHR18964:SF149">
    <property type="entry name" value="BIFUNCTIONAL UDP-N-ACETYLGLUCOSAMINE 2-EPIMERASE_N-ACETYLMANNOSAMINE KINASE"/>
    <property type="match status" value="1"/>
</dbReference>
<keyword evidence="4" id="KW-1185">Reference proteome</keyword>
<name>A0ABV7NIY3_9SPHN</name>
<dbReference type="RefSeq" id="WP_380797992.1">
    <property type="nucleotide sequence ID" value="NZ_JBHRVU010000005.1"/>
</dbReference>
<feature type="domain" description="HTH marR-type" evidence="2">
    <location>
        <begin position="2"/>
        <end position="49"/>
    </location>
</feature>
<dbReference type="InterPro" id="IPR036388">
    <property type="entry name" value="WH-like_DNA-bd_sf"/>
</dbReference>
<evidence type="ECO:0000313" key="3">
    <source>
        <dbReference type="EMBL" id="MFC3443295.1"/>
    </source>
</evidence>
<dbReference type="EMBL" id="JBHRVU010000005">
    <property type="protein sequence ID" value="MFC3443295.1"/>
    <property type="molecule type" value="Genomic_DNA"/>
</dbReference>
<reference evidence="4" key="1">
    <citation type="journal article" date="2019" name="Int. J. Syst. Evol. Microbiol.">
        <title>The Global Catalogue of Microorganisms (GCM) 10K type strain sequencing project: providing services to taxonomists for standard genome sequencing and annotation.</title>
        <authorList>
            <consortium name="The Broad Institute Genomics Platform"/>
            <consortium name="The Broad Institute Genome Sequencing Center for Infectious Disease"/>
            <person name="Wu L."/>
            <person name="Ma J."/>
        </authorList>
    </citation>
    <scope>NUCLEOTIDE SEQUENCE [LARGE SCALE GENOMIC DNA]</scope>
    <source>
        <strain evidence="4">CCM 7491</strain>
    </source>
</reference>
<comment type="similarity">
    <text evidence="1">Belongs to the ROK (NagC/XylR) family.</text>
</comment>
<dbReference type="PANTHER" id="PTHR18964">
    <property type="entry name" value="ROK (REPRESSOR, ORF, KINASE) FAMILY"/>
    <property type="match status" value="1"/>
</dbReference>
<dbReference type="Gene3D" id="3.30.420.40">
    <property type="match status" value="2"/>
</dbReference>
<comment type="caution">
    <text evidence="3">The sequence shown here is derived from an EMBL/GenBank/DDBJ whole genome shotgun (WGS) entry which is preliminary data.</text>
</comment>
<dbReference type="InterPro" id="IPR000835">
    <property type="entry name" value="HTH_MarR-typ"/>
</dbReference>
<dbReference type="InterPro" id="IPR043129">
    <property type="entry name" value="ATPase_NBD"/>
</dbReference>
<sequence>MLTEMHAHILRLINQSGPLSRMELVRQLGVSKATMSALAADLIDRGMLAEGEVVYGAGRPSVRLELAASSAFFIGVSLASAPFIVRLTDLHGSVVGEATMGAGTDPDDVAGAIARVVDEIVVSAGVDRERLAGIGIAIPGLVDAEAGTCIRSTLLGWRDVAIGPMIAQATGLPAFVENDANALALGEHLFGSLRGSDACAVISIGDGIGCGLIINGELHRGARGGAGEIAHSTIELNGLPCKCGKRGCLDTLASAKSIANFAREAGLPENLAALDEAADHGSQDAIAILHRAGAALGLSVSQLIQTMDPARIVIALSEGPLDGPYTRVIRQTIEANVMSSETRQIDVAMTRLGREAWAVGAASVAAGRGLFRL</sequence>
<accession>A0ABV7NIY3</accession>
<dbReference type="Proteomes" id="UP001595681">
    <property type="component" value="Unassembled WGS sequence"/>
</dbReference>
<dbReference type="SUPFAM" id="SSF46785">
    <property type="entry name" value="Winged helix' DNA-binding domain"/>
    <property type="match status" value="1"/>
</dbReference>
<evidence type="ECO:0000256" key="1">
    <source>
        <dbReference type="ARBA" id="ARBA00006479"/>
    </source>
</evidence>
<dbReference type="InterPro" id="IPR036390">
    <property type="entry name" value="WH_DNA-bd_sf"/>
</dbReference>
<organism evidence="3 4">
    <name type="scientific">Sphingobium rhizovicinum</name>
    <dbReference type="NCBI Taxonomy" id="432308"/>
    <lineage>
        <taxon>Bacteria</taxon>
        <taxon>Pseudomonadati</taxon>
        <taxon>Pseudomonadota</taxon>
        <taxon>Alphaproteobacteria</taxon>
        <taxon>Sphingomonadales</taxon>
        <taxon>Sphingomonadaceae</taxon>
        <taxon>Sphingobium</taxon>
    </lineage>
</organism>
<evidence type="ECO:0000259" key="2">
    <source>
        <dbReference type="Pfam" id="PF12802"/>
    </source>
</evidence>
<dbReference type="Gene3D" id="1.10.10.10">
    <property type="entry name" value="Winged helix-like DNA-binding domain superfamily/Winged helix DNA-binding domain"/>
    <property type="match status" value="1"/>
</dbReference>
<dbReference type="Pfam" id="PF12802">
    <property type="entry name" value="MarR_2"/>
    <property type="match status" value="1"/>
</dbReference>
<evidence type="ECO:0000313" key="4">
    <source>
        <dbReference type="Proteomes" id="UP001595681"/>
    </source>
</evidence>